<comment type="caution">
    <text evidence="1">The sequence shown here is derived from an EMBL/GenBank/DDBJ whole genome shotgun (WGS) entry which is preliminary data.</text>
</comment>
<name>A0A409WBD9_9AGAR</name>
<dbReference type="EMBL" id="NHYE01005227">
    <property type="protein sequence ID" value="PPQ75790.1"/>
    <property type="molecule type" value="Genomic_DNA"/>
</dbReference>
<accession>A0A409WBD9</accession>
<proteinExistence type="predicted"/>
<dbReference type="Proteomes" id="UP000284706">
    <property type="component" value="Unassembled WGS sequence"/>
</dbReference>
<protein>
    <recommendedName>
        <fullName evidence="3">F-box domain-containing protein</fullName>
    </recommendedName>
</protein>
<dbReference type="STRING" id="231916.A0A409WBD9"/>
<evidence type="ECO:0000313" key="2">
    <source>
        <dbReference type="Proteomes" id="UP000284706"/>
    </source>
</evidence>
<dbReference type="OrthoDB" id="2788229at2759"/>
<evidence type="ECO:0000313" key="1">
    <source>
        <dbReference type="EMBL" id="PPQ75790.1"/>
    </source>
</evidence>
<dbReference type="AlphaFoldDB" id="A0A409WBD9"/>
<sequence>MGGCSAKSHGGLPQELLQSIFDIVVEEPGNFQTTKAFSCASSRLCAIAQPYLLRHVLLHPIRTRNSRVPQQATNYDPDYNPSEHLLGVLYSSPHIASYIRRLTLIPGFATPPATTVRIHWLDRDSSLPKLLPLLVNLEALIIPAKYPQRSDNASGRKTWSTISIMSRNALETAFTSQLTEVDITGIDIFPSSLLWPLSSLQRLSVSNIQTIESKPDPLAWVWTYRDRVDNHDAVAQRQVGKRRLDSLFIEEAYDSEELLAFSSPSWPFELDTCQTLTLSLGAIESIFSILKSTRSLRNLRLHTNKLRIDRSYDQLGYVLNHYDPFTFMPLPSRQNDWQKLTINSLTIEAAFTIVTFHNNLIIDHFTSPLSWLVDFLEASFESWTTETLSLDLSFPPAFSDSLFRYLDDEWRRLAGCLSSATFVQLNSICIHILGLSPDSFEFLQRRGSFQEMLSRDGIIISSGCDSEST</sequence>
<organism evidence="1 2">
    <name type="scientific">Gymnopilus dilepis</name>
    <dbReference type="NCBI Taxonomy" id="231916"/>
    <lineage>
        <taxon>Eukaryota</taxon>
        <taxon>Fungi</taxon>
        <taxon>Dikarya</taxon>
        <taxon>Basidiomycota</taxon>
        <taxon>Agaricomycotina</taxon>
        <taxon>Agaricomycetes</taxon>
        <taxon>Agaricomycetidae</taxon>
        <taxon>Agaricales</taxon>
        <taxon>Agaricineae</taxon>
        <taxon>Hymenogastraceae</taxon>
        <taxon>Gymnopilus</taxon>
    </lineage>
</organism>
<dbReference type="InParanoid" id="A0A409WBD9"/>
<evidence type="ECO:0008006" key="3">
    <source>
        <dbReference type="Google" id="ProtNLM"/>
    </source>
</evidence>
<reference evidence="1 2" key="1">
    <citation type="journal article" date="2018" name="Evol. Lett.">
        <title>Horizontal gene cluster transfer increased hallucinogenic mushroom diversity.</title>
        <authorList>
            <person name="Reynolds H.T."/>
            <person name="Vijayakumar V."/>
            <person name="Gluck-Thaler E."/>
            <person name="Korotkin H.B."/>
            <person name="Matheny P.B."/>
            <person name="Slot J.C."/>
        </authorList>
    </citation>
    <scope>NUCLEOTIDE SEQUENCE [LARGE SCALE GENOMIC DNA]</scope>
    <source>
        <strain evidence="1 2">SRW20</strain>
    </source>
</reference>
<gene>
    <name evidence="1" type="ORF">CVT26_001474</name>
</gene>
<keyword evidence="2" id="KW-1185">Reference proteome</keyword>